<keyword evidence="3" id="KW-1185">Reference proteome</keyword>
<organism evidence="2 3">
    <name type="scientific">Coccomyxa viridis</name>
    <dbReference type="NCBI Taxonomy" id="1274662"/>
    <lineage>
        <taxon>Eukaryota</taxon>
        <taxon>Viridiplantae</taxon>
        <taxon>Chlorophyta</taxon>
        <taxon>core chlorophytes</taxon>
        <taxon>Trebouxiophyceae</taxon>
        <taxon>Trebouxiophyceae incertae sedis</taxon>
        <taxon>Coccomyxaceae</taxon>
        <taxon>Coccomyxa</taxon>
    </lineage>
</organism>
<name>A0AAV1IHS6_9CHLO</name>
<dbReference type="GO" id="GO:0004553">
    <property type="term" value="F:hydrolase activity, hydrolyzing O-glycosyl compounds"/>
    <property type="evidence" value="ECO:0007669"/>
    <property type="project" value="TreeGrafter"/>
</dbReference>
<reference evidence="2 3" key="1">
    <citation type="submission" date="2023-10" db="EMBL/GenBank/DDBJ databases">
        <authorList>
            <person name="Maclean D."/>
            <person name="Macfadyen A."/>
        </authorList>
    </citation>
    <scope>NUCLEOTIDE SEQUENCE [LARGE SCALE GENOMIC DNA]</scope>
</reference>
<comment type="caution">
    <text evidence="2">The sequence shown here is derived from an EMBL/GenBank/DDBJ whole genome shotgun (WGS) entry which is preliminary data.</text>
</comment>
<dbReference type="AlphaFoldDB" id="A0AAV1IHS6"/>
<dbReference type="Pfam" id="PF13802">
    <property type="entry name" value="Gal_mutarotas_2"/>
    <property type="match status" value="1"/>
</dbReference>
<dbReference type="Proteomes" id="UP001314263">
    <property type="component" value="Unassembled WGS sequence"/>
</dbReference>
<dbReference type="CDD" id="cd14752">
    <property type="entry name" value="GH31_N"/>
    <property type="match status" value="1"/>
</dbReference>
<evidence type="ECO:0000313" key="3">
    <source>
        <dbReference type="Proteomes" id="UP001314263"/>
    </source>
</evidence>
<evidence type="ECO:0000313" key="2">
    <source>
        <dbReference type="EMBL" id="CAK0786903.1"/>
    </source>
</evidence>
<evidence type="ECO:0000259" key="1">
    <source>
        <dbReference type="Pfam" id="PF13802"/>
    </source>
</evidence>
<dbReference type="GO" id="GO:0005975">
    <property type="term" value="P:carbohydrate metabolic process"/>
    <property type="evidence" value="ECO:0007669"/>
    <property type="project" value="InterPro"/>
</dbReference>
<dbReference type="PANTHER" id="PTHR22762:SF133">
    <property type="entry name" value="P-TYPE DOMAIN-CONTAINING PROTEIN"/>
    <property type="match status" value="1"/>
</dbReference>
<proteinExistence type="predicted"/>
<dbReference type="Gene3D" id="2.60.40.1760">
    <property type="entry name" value="glycosyl hydrolase (family 31)"/>
    <property type="match status" value="1"/>
</dbReference>
<feature type="domain" description="Glycoside hydrolase family 31 N-terminal" evidence="1">
    <location>
        <begin position="58"/>
        <end position="169"/>
    </location>
</feature>
<accession>A0AAV1IHS6</accession>
<dbReference type="InterPro" id="IPR025887">
    <property type="entry name" value="Glyco_hydro_31_N_dom"/>
</dbReference>
<dbReference type="SUPFAM" id="SSF74650">
    <property type="entry name" value="Galactose mutarotase-like"/>
    <property type="match status" value="1"/>
</dbReference>
<dbReference type="EMBL" id="CAUYUE010000015">
    <property type="protein sequence ID" value="CAK0786903.1"/>
    <property type="molecule type" value="Genomic_DNA"/>
</dbReference>
<dbReference type="PANTHER" id="PTHR22762">
    <property type="entry name" value="ALPHA-GLUCOSIDASE"/>
    <property type="match status" value="1"/>
</dbReference>
<sequence length="224" mass="24270">MGFLGSDVTPLTLSVQNVDANILRVKLGASGRFEVPQSLFQNTGQGRVQGNPKYGLQYSAQPFGFAVTRTGSSSPALFNTAGNRFVFKEQYLELTSSIPSGATLFGLGEYTSNVGFPLRRDGIPYTLWNRDQPPAVPNTNLYGSHPIILDVRDGGLCHGVMILNSNAMDIEITSSTLQIRAVGGVLDLYFFMGPGPMDVLNQMTSIVGRPVMPPYWSLGLMQSK</sequence>
<dbReference type="InterPro" id="IPR011013">
    <property type="entry name" value="Gal_mutarotase_sf_dom"/>
</dbReference>
<gene>
    <name evidence="2" type="ORF">CVIRNUC_010117</name>
</gene>
<dbReference type="GO" id="GO:0030246">
    <property type="term" value="F:carbohydrate binding"/>
    <property type="evidence" value="ECO:0007669"/>
    <property type="project" value="InterPro"/>
</dbReference>
<protein>
    <recommendedName>
        <fullName evidence="1">Glycoside hydrolase family 31 N-terminal domain-containing protein</fullName>
    </recommendedName>
</protein>